<organism evidence="2 3">
    <name type="scientific">Vitis vinifera</name>
    <name type="common">Grape</name>
    <dbReference type="NCBI Taxonomy" id="29760"/>
    <lineage>
        <taxon>Eukaryota</taxon>
        <taxon>Viridiplantae</taxon>
        <taxon>Streptophyta</taxon>
        <taxon>Embryophyta</taxon>
        <taxon>Tracheophyta</taxon>
        <taxon>Spermatophyta</taxon>
        <taxon>Magnoliopsida</taxon>
        <taxon>eudicotyledons</taxon>
        <taxon>Gunneridae</taxon>
        <taxon>Pentapetalae</taxon>
        <taxon>rosids</taxon>
        <taxon>Vitales</taxon>
        <taxon>Vitaceae</taxon>
        <taxon>Viteae</taxon>
        <taxon>Vitis</taxon>
    </lineage>
</organism>
<feature type="domain" description="NB-ARC" evidence="1">
    <location>
        <begin position="7"/>
        <end position="85"/>
    </location>
</feature>
<dbReference type="Pfam" id="PF00931">
    <property type="entry name" value="NB-ARC"/>
    <property type="match status" value="1"/>
</dbReference>
<reference evidence="2 3" key="1">
    <citation type="journal article" date="2023" name="Hortic Res">
        <title>The complete reference genome for grapevine (Vitis vinifera L.) genetics and breeding.</title>
        <authorList>
            <person name="Shi X."/>
            <person name="Cao S."/>
            <person name="Wang X."/>
            <person name="Huang S."/>
            <person name="Wang Y."/>
            <person name="Liu Z."/>
            <person name="Liu W."/>
            <person name="Leng X."/>
            <person name="Peng Y."/>
            <person name="Wang N."/>
            <person name="Wang Y."/>
            <person name="Ma Z."/>
            <person name="Xu X."/>
            <person name="Zhang F."/>
            <person name="Xue H."/>
            <person name="Zhong H."/>
            <person name="Wang Y."/>
            <person name="Zhang K."/>
            <person name="Velt A."/>
            <person name="Avia K."/>
            <person name="Holtgrawe D."/>
            <person name="Grimplet J."/>
            <person name="Matus J.T."/>
            <person name="Ware D."/>
            <person name="Wu X."/>
            <person name="Wang H."/>
            <person name="Liu C."/>
            <person name="Fang Y."/>
            <person name="Rustenholz C."/>
            <person name="Cheng Z."/>
            <person name="Xiao H."/>
            <person name="Zhou Y."/>
        </authorList>
    </citation>
    <scope>NUCLEOTIDE SEQUENCE [LARGE SCALE GENOMIC DNA]</scope>
    <source>
        <strain evidence="3">cv. Pinot noir / PN40024</strain>
        <tissue evidence="2">Leaf</tissue>
    </source>
</reference>
<proteinExistence type="predicted"/>
<evidence type="ECO:0000313" key="3">
    <source>
        <dbReference type="Proteomes" id="UP001227230"/>
    </source>
</evidence>
<sequence length="85" mass="9855">MLGLKCKAEKDRVGCLRKMLKKEEKILVILDDIWEKLELGEIGIPYGDDHKGCKVLLTSRECRALSKDMRTQKEFHLQHLSEDEA</sequence>
<dbReference type="EMBL" id="CP126657">
    <property type="protein sequence ID" value="WJZ97435.1"/>
    <property type="molecule type" value="Genomic_DNA"/>
</dbReference>
<protein>
    <recommendedName>
        <fullName evidence="1">NB-ARC domain-containing protein</fullName>
    </recommendedName>
</protein>
<dbReference type="InterPro" id="IPR027417">
    <property type="entry name" value="P-loop_NTPase"/>
</dbReference>
<evidence type="ECO:0000313" key="2">
    <source>
        <dbReference type="EMBL" id="WJZ97435.1"/>
    </source>
</evidence>
<dbReference type="Proteomes" id="UP001227230">
    <property type="component" value="Chromosome 10"/>
</dbReference>
<evidence type="ECO:0000259" key="1">
    <source>
        <dbReference type="Pfam" id="PF00931"/>
    </source>
</evidence>
<name>A0ABY9CRT6_VITVI</name>
<dbReference type="Gene3D" id="3.40.50.300">
    <property type="entry name" value="P-loop containing nucleotide triphosphate hydrolases"/>
    <property type="match status" value="1"/>
</dbReference>
<keyword evidence="3" id="KW-1185">Reference proteome</keyword>
<dbReference type="InterPro" id="IPR002182">
    <property type="entry name" value="NB-ARC"/>
</dbReference>
<gene>
    <name evidence="2" type="ORF">VitviT2T_016039</name>
</gene>
<dbReference type="SUPFAM" id="SSF52540">
    <property type="entry name" value="P-loop containing nucleoside triphosphate hydrolases"/>
    <property type="match status" value="1"/>
</dbReference>
<accession>A0ABY9CRT6</accession>